<organism evidence="1 2">
    <name type="scientific">Aeromonas phage LAh_9</name>
    <dbReference type="NCBI Taxonomy" id="2591033"/>
    <lineage>
        <taxon>Viruses</taxon>
        <taxon>Duplodnaviria</taxon>
        <taxon>Heunggongvirae</taxon>
        <taxon>Uroviricota</taxon>
        <taxon>Caudoviricetes</taxon>
        <taxon>Grimontviridae</taxon>
        <taxon>Lahexavirus</taxon>
        <taxon>Lahexavirus LAh9</taxon>
    </lineage>
</organism>
<dbReference type="EMBL" id="MK838115">
    <property type="protein sequence ID" value="QDH46932.1"/>
    <property type="molecule type" value="Genomic_DNA"/>
</dbReference>
<reference evidence="1 2" key="1">
    <citation type="submission" date="2019-04" db="EMBL/GenBank/DDBJ databases">
        <title>Novel bacteriophages capable of disrupting biofilms from clinical strains of Aeromonas hydrophila with intrinsic antibiotic resistance.</title>
        <authorList>
            <person name="Kabwe M."/>
            <person name="Brown T.L."/>
            <person name="Speirs L."/>
            <person name="Ku H."/>
            <person name="Leach M."/>
            <person name="Chan H.T."/>
            <person name="Petrovski S."/>
            <person name="Lock P."/>
            <person name="Tucci J."/>
        </authorList>
    </citation>
    <scope>NUCLEOTIDE SEQUENCE [LARGE SCALE GENOMIC DNA]</scope>
</reference>
<proteinExistence type="predicted"/>
<keyword evidence="2" id="KW-1185">Reference proteome</keyword>
<sequence>MQASTLICNVPWPLMQCLEALGMPRTNEVRMSSNILINSGYHSTNYSYNTWSCIQVGARIPTSHWEGQAFFKISDTTNEYTYGLRMVELFSEASIKLKNEYGKDLSSGNKIITFDRRRIGSDSWAITMTVKEYDLL</sequence>
<evidence type="ECO:0000313" key="2">
    <source>
        <dbReference type="Proteomes" id="UP000320778"/>
    </source>
</evidence>
<evidence type="ECO:0000313" key="1">
    <source>
        <dbReference type="EMBL" id="QDH46932.1"/>
    </source>
</evidence>
<accession>A0A514A127</accession>
<name>A0A514A127_9CAUD</name>
<protein>
    <submittedName>
        <fullName evidence="1">Uncharacterized protein</fullName>
    </submittedName>
</protein>
<dbReference type="Proteomes" id="UP000320778">
    <property type="component" value="Segment"/>
</dbReference>
<gene>
    <name evidence="1" type="ORF">LAh9_99</name>
</gene>